<evidence type="ECO:0000313" key="6">
    <source>
        <dbReference type="EMBL" id="CAI8048268.1"/>
    </source>
</evidence>
<reference evidence="6" key="1">
    <citation type="submission" date="2023-03" db="EMBL/GenBank/DDBJ databases">
        <authorList>
            <person name="Steffen K."/>
            <person name="Cardenas P."/>
        </authorList>
    </citation>
    <scope>NUCLEOTIDE SEQUENCE</scope>
</reference>
<comment type="caution">
    <text evidence="6">The sequence shown here is derived from an EMBL/GenBank/DDBJ whole genome shotgun (WGS) entry which is preliminary data.</text>
</comment>
<dbReference type="InterPro" id="IPR051707">
    <property type="entry name" value="PI-Interact_SigTrans_Reg"/>
</dbReference>
<dbReference type="PROSITE" id="PS50003">
    <property type="entry name" value="PH_DOMAIN"/>
    <property type="match status" value="1"/>
</dbReference>
<evidence type="ECO:0000256" key="3">
    <source>
        <dbReference type="SAM" id="MobiDB-lite"/>
    </source>
</evidence>
<dbReference type="Gene3D" id="2.30.29.30">
    <property type="entry name" value="Pleckstrin-homology domain (PH domain)/Phosphotyrosine-binding domain (PTB)"/>
    <property type="match status" value="1"/>
</dbReference>
<dbReference type="SUPFAM" id="SSF55550">
    <property type="entry name" value="SH2 domain"/>
    <property type="match status" value="1"/>
</dbReference>
<evidence type="ECO:0000256" key="1">
    <source>
        <dbReference type="ARBA" id="ARBA00022999"/>
    </source>
</evidence>
<dbReference type="Gene3D" id="3.30.505.10">
    <property type="entry name" value="SH2 domain"/>
    <property type="match status" value="1"/>
</dbReference>
<organism evidence="6 7">
    <name type="scientific">Geodia barretti</name>
    <name type="common">Barrett's horny sponge</name>
    <dbReference type="NCBI Taxonomy" id="519541"/>
    <lineage>
        <taxon>Eukaryota</taxon>
        <taxon>Metazoa</taxon>
        <taxon>Porifera</taxon>
        <taxon>Demospongiae</taxon>
        <taxon>Heteroscleromorpha</taxon>
        <taxon>Tetractinellida</taxon>
        <taxon>Astrophorina</taxon>
        <taxon>Geodiidae</taxon>
        <taxon>Geodia</taxon>
    </lineage>
</organism>
<dbReference type="InterPro" id="IPR036860">
    <property type="entry name" value="SH2_dom_sf"/>
</dbReference>
<feature type="region of interest" description="Disordered" evidence="3">
    <location>
        <begin position="1"/>
        <end position="106"/>
    </location>
</feature>
<gene>
    <name evidence="6" type="ORF">GBAR_LOCUS26637</name>
</gene>
<accession>A0AA35THS7</accession>
<feature type="domain" description="PH" evidence="5">
    <location>
        <begin position="266"/>
        <end position="361"/>
    </location>
</feature>
<feature type="compositionally biased region" description="Basic and acidic residues" evidence="3">
    <location>
        <begin position="92"/>
        <end position="106"/>
    </location>
</feature>
<evidence type="ECO:0000259" key="4">
    <source>
        <dbReference type="PROSITE" id="PS50001"/>
    </source>
</evidence>
<dbReference type="PANTHER" id="PTHR14336">
    <property type="entry name" value="TANDEM PH DOMAIN CONTAINING PROTEIN"/>
    <property type="match status" value="1"/>
</dbReference>
<protein>
    <submittedName>
        <fullName evidence="6">Dual adapter for phosphotyrosine and 3-phosphotyrosine and 3-phosphoinositide</fullName>
    </submittedName>
</protein>
<evidence type="ECO:0000313" key="7">
    <source>
        <dbReference type="Proteomes" id="UP001174909"/>
    </source>
</evidence>
<keyword evidence="1 2" id="KW-0727">SH2 domain</keyword>
<dbReference type="EMBL" id="CASHTH010003718">
    <property type="protein sequence ID" value="CAI8048268.1"/>
    <property type="molecule type" value="Genomic_DNA"/>
</dbReference>
<dbReference type="AlphaFoldDB" id="A0AA35THS7"/>
<dbReference type="PROSITE" id="PS50001">
    <property type="entry name" value="SH2"/>
    <property type="match status" value="1"/>
</dbReference>
<feature type="compositionally biased region" description="Pro residues" evidence="3">
    <location>
        <begin position="56"/>
        <end position="70"/>
    </location>
</feature>
<dbReference type="InterPro" id="IPR000980">
    <property type="entry name" value="SH2"/>
</dbReference>
<evidence type="ECO:0000259" key="5">
    <source>
        <dbReference type="PROSITE" id="PS50003"/>
    </source>
</evidence>
<name>A0AA35THS7_GEOBA</name>
<dbReference type="SMART" id="SM00233">
    <property type="entry name" value="PH"/>
    <property type="match status" value="1"/>
</dbReference>
<dbReference type="InterPro" id="IPR001849">
    <property type="entry name" value="PH_domain"/>
</dbReference>
<dbReference type="FunFam" id="2.30.29.30:FF:000286">
    <property type="entry name" value="PH-protein kinase domain containing protein"/>
    <property type="match status" value="1"/>
</dbReference>
<dbReference type="PANTHER" id="PTHR14336:SF15">
    <property type="entry name" value="DUAL ADAPTER FOR PHOSPHOTYROSINE AND 3-PHOSPHOTYROSINE AND 3-PHOSPHOINOSITIDE"/>
    <property type="match status" value="1"/>
</dbReference>
<dbReference type="InterPro" id="IPR011993">
    <property type="entry name" value="PH-like_dom_sf"/>
</dbReference>
<dbReference type="CDD" id="cd10573">
    <property type="entry name" value="PH_DAPP1"/>
    <property type="match status" value="1"/>
</dbReference>
<dbReference type="Pfam" id="PF00017">
    <property type="entry name" value="SH2"/>
    <property type="match status" value="1"/>
</dbReference>
<feature type="compositionally biased region" description="Basic and acidic residues" evidence="3">
    <location>
        <begin position="8"/>
        <end position="33"/>
    </location>
</feature>
<evidence type="ECO:0000256" key="2">
    <source>
        <dbReference type="PROSITE-ProRule" id="PRU00191"/>
    </source>
</evidence>
<keyword evidence="7" id="KW-1185">Reference proteome</keyword>
<dbReference type="SUPFAM" id="SSF50729">
    <property type="entry name" value="PH domain-like"/>
    <property type="match status" value="1"/>
</dbReference>
<dbReference type="PRINTS" id="PR00401">
    <property type="entry name" value="SH2DOMAIN"/>
</dbReference>
<sequence>MAVSARRSRFEEMEAGLEIERRARERQEREQGKGKRVSTLHRDSDFTLESPDGRVSPPPAPAPWRPPPPVRGAALRSSKTDVSVRYAPCPRSDGKDRRVRGEGERATEPALGEFERRLLNAKRLGKAPMPSVDSIPWYHPSISRHIAESLLMHTDILSGTFLLRNSSNSDESLTLSVRCRAALRHYRVHWDGRHFCFGLGKFPDVISLENHFSQQPMISGDCGVLVKLAHPYPRGVVEPHDYQDAHEISGMMEATIELLSSPSLSVNSKEGFLTKLGYHRKNWKIRWFTLVRNELKYFNTKDDKSPLRVINLEEATAVGRDDTMGKPNCFRLVLPYRAFYMIATTEAEAEDWVTFLRWRLVSQLLRNL</sequence>
<proteinExistence type="predicted"/>
<feature type="domain" description="SH2" evidence="4">
    <location>
        <begin position="137"/>
        <end position="232"/>
    </location>
</feature>
<dbReference type="Pfam" id="PF00169">
    <property type="entry name" value="PH"/>
    <property type="match status" value="1"/>
</dbReference>
<dbReference type="Proteomes" id="UP001174909">
    <property type="component" value="Unassembled WGS sequence"/>
</dbReference>
<dbReference type="SMART" id="SM00252">
    <property type="entry name" value="SH2"/>
    <property type="match status" value="1"/>
</dbReference>